<accession>A0A2M3ZVH5</accession>
<evidence type="ECO:0000313" key="2">
    <source>
        <dbReference type="EMBL" id="MBW32450.1"/>
    </source>
</evidence>
<keyword evidence="1" id="KW-0812">Transmembrane</keyword>
<proteinExistence type="predicted"/>
<keyword evidence="1" id="KW-1133">Transmembrane helix</keyword>
<dbReference type="AlphaFoldDB" id="A0A2M3ZVH5"/>
<dbReference type="EMBL" id="GGFM01011699">
    <property type="protein sequence ID" value="MBW32450.1"/>
    <property type="molecule type" value="Transcribed_RNA"/>
</dbReference>
<keyword evidence="1" id="KW-0472">Membrane</keyword>
<name>A0A2M3ZVH5_9DIPT</name>
<protein>
    <submittedName>
        <fullName evidence="2">Putative secreted peptide</fullName>
    </submittedName>
</protein>
<sequence length="81" mass="8949">MPQAWMGGGWFLVQQHRPVSTVMQLLLVVVDVAATPHVFLLHRFTPASITNTNSTHTHRHTHGCTTETAMHGTPSIGCWCC</sequence>
<reference evidence="2" key="1">
    <citation type="submission" date="2018-01" db="EMBL/GenBank/DDBJ databases">
        <title>An insight into the sialome of Amazonian anophelines.</title>
        <authorList>
            <person name="Ribeiro J.M."/>
            <person name="Scarpassa V."/>
            <person name="Calvo E."/>
        </authorList>
    </citation>
    <scope>NUCLEOTIDE SEQUENCE</scope>
    <source>
        <tissue evidence="2">Salivary glands</tissue>
    </source>
</reference>
<feature type="transmembrane region" description="Helical" evidence="1">
    <location>
        <begin position="20"/>
        <end position="41"/>
    </location>
</feature>
<organism evidence="2">
    <name type="scientific">Anopheles braziliensis</name>
    <dbReference type="NCBI Taxonomy" id="58242"/>
    <lineage>
        <taxon>Eukaryota</taxon>
        <taxon>Metazoa</taxon>
        <taxon>Ecdysozoa</taxon>
        <taxon>Arthropoda</taxon>
        <taxon>Hexapoda</taxon>
        <taxon>Insecta</taxon>
        <taxon>Pterygota</taxon>
        <taxon>Neoptera</taxon>
        <taxon>Endopterygota</taxon>
        <taxon>Diptera</taxon>
        <taxon>Nematocera</taxon>
        <taxon>Culicoidea</taxon>
        <taxon>Culicidae</taxon>
        <taxon>Anophelinae</taxon>
        <taxon>Anopheles</taxon>
    </lineage>
</organism>
<evidence type="ECO:0000256" key="1">
    <source>
        <dbReference type="SAM" id="Phobius"/>
    </source>
</evidence>